<dbReference type="NCBIfam" id="NF004861">
    <property type="entry name" value="PRK06217.1"/>
    <property type="match status" value="1"/>
</dbReference>
<evidence type="ECO:0000313" key="2">
    <source>
        <dbReference type="Proteomes" id="UP000622580"/>
    </source>
</evidence>
<accession>A0A941CWF7</accession>
<dbReference type="EMBL" id="JAGSGD010000001">
    <property type="protein sequence ID" value="MBR7617946.1"/>
    <property type="molecule type" value="Genomic_DNA"/>
</dbReference>
<sequence length="179" mass="19424">MTAGRIHVVGASGSGTTTLGAALAQAMGVPHQDSDHFFWLPTDPPFTTQRSQEERVAMLKAALPADESWVISGSLLSWGREVEDRFDLIVFLYLDPEIRMARSIAREQARFGARIAPGGDMHEAHQTFMTWSRGYDDGSTGGRSLASHRAWLSTVACPVLEIRDAPSVEASVARVLAAT</sequence>
<dbReference type="Proteomes" id="UP000622580">
    <property type="component" value="Unassembled WGS sequence"/>
</dbReference>
<dbReference type="RefSeq" id="WP_215337583.1">
    <property type="nucleotide sequence ID" value="NZ_JAGSGD010000001.1"/>
</dbReference>
<organism evidence="1 2">
    <name type="scientific">Phenylobacterium glaciei</name>
    <dbReference type="NCBI Taxonomy" id="2803784"/>
    <lineage>
        <taxon>Bacteria</taxon>
        <taxon>Pseudomonadati</taxon>
        <taxon>Pseudomonadota</taxon>
        <taxon>Alphaproteobacteria</taxon>
        <taxon>Caulobacterales</taxon>
        <taxon>Caulobacteraceae</taxon>
        <taxon>Phenylobacterium</taxon>
    </lineage>
</organism>
<dbReference type="PANTHER" id="PTHR37816">
    <property type="entry name" value="YALI0E33011P"/>
    <property type="match status" value="1"/>
</dbReference>
<dbReference type="InterPro" id="IPR027417">
    <property type="entry name" value="P-loop_NTPase"/>
</dbReference>
<dbReference type="PANTHER" id="PTHR37816:SF2">
    <property type="entry name" value="DNA TOPOLOGY MODULATION PROTEIN FLAR-RELATED PROTEIN"/>
    <property type="match status" value="1"/>
</dbReference>
<dbReference type="Gene3D" id="3.40.50.300">
    <property type="entry name" value="P-loop containing nucleotide triphosphate hydrolases"/>
    <property type="match status" value="1"/>
</dbReference>
<dbReference type="InterPro" id="IPR052922">
    <property type="entry name" value="Cytidylate_Kinase-2"/>
</dbReference>
<evidence type="ECO:0000313" key="1">
    <source>
        <dbReference type="EMBL" id="MBR7617946.1"/>
    </source>
</evidence>
<keyword evidence="2" id="KW-1185">Reference proteome</keyword>
<evidence type="ECO:0008006" key="3">
    <source>
        <dbReference type="Google" id="ProtNLM"/>
    </source>
</evidence>
<gene>
    <name evidence="1" type="ORF">JKL49_00975</name>
</gene>
<proteinExistence type="predicted"/>
<dbReference type="AlphaFoldDB" id="A0A941CWF7"/>
<protein>
    <recommendedName>
        <fullName evidence="3">Adenylate kinase</fullName>
    </recommendedName>
</protein>
<comment type="caution">
    <text evidence="1">The sequence shown here is derived from an EMBL/GenBank/DDBJ whole genome shotgun (WGS) entry which is preliminary data.</text>
</comment>
<reference evidence="1" key="1">
    <citation type="submission" date="2021-04" db="EMBL/GenBank/DDBJ databases">
        <title>Draft genome assembly of strain Phenylobacterium sp. 20VBR1 using MiniION and Illumina platforms.</title>
        <authorList>
            <person name="Thomas F.A."/>
            <person name="Krishnan K.P."/>
            <person name="Sinha R.K."/>
        </authorList>
    </citation>
    <scope>NUCLEOTIDE SEQUENCE</scope>
    <source>
        <strain evidence="1">20VBR1</strain>
    </source>
</reference>
<name>A0A941CWF7_9CAUL</name>
<dbReference type="SUPFAM" id="SSF52540">
    <property type="entry name" value="P-loop containing nucleoside triphosphate hydrolases"/>
    <property type="match status" value="1"/>
</dbReference>